<dbReference type="OrthoDB" id="515516at2759"/>
<evidence type="ECO:0000256" key="4">
    <source>
        <dbReference type="ARBA" id="ARBA00022763"/>
    </source>
</evidence>
<keyword evidence="4" id="KW-0227">DNA damage</keyword>
<keyword evidence="13" id="KW-1185">Reference proteome</keyword>
<organism evidence="12 13">
    <name type="scientific">Pycnococcus provasolii</name>
    <dbReference type="NCBI Taxonomy" id="41880"/>
    <lineage>
        <taxon>Eukaryota</taxon>
        <taxon>Viridiplantae</taxon>
        <taxon>Chlorophyta</taxon>
        <taxon>Pseudoscourfieldiophyceae</taxon>
        <taxon>Pseudoscourfieldiales</taxon>
        <taxon>Pycnococcaceae</taxon>
        <taxon>Pycnococcus</taxon>
    </lineage>
</organism>
<evidence type="ECO:0000256" key="1">
    <source>
        <dbReference type="ARBA" id="ARBA00004123"/>
    </source>
</evidence>
<dbReference type="Pfam" id="PF13445">
    <property type="entry name" value="zf-RING_UBOX"/>
    <property type="match status" value="1"/>
</dbReference>
<dbReference type="AlphaFoldDB" id="A0A830H6M6"/>
<dbReference type="PANTHER" id="PTHR13763:SF0">
    <property type="entry name" value="BREAST CANCER TYPE 1 SUSCEPTIBILITY PROTEIN"/>
    <property type="match status" value="1"/>
</dbReference>
<dbReference type="GO" id="GO:0000724">
    <property type="term" value="P:double-strand break repair via homologous recombination"/>
    <property type="evidence" value="ECO:0007669"/>
    <property type="project" value="TreeGrafter"/>
</dbReference>
<dbReference type="SUPFAM" id="SSF57850">
    <property type="entry name" value="RING/U-box"/>
    <property type="match status" value="1"/>
</dbReference>
<dbReference type="Gene3D" id="3.30.40.10">
    <property type="entry name" value="Zinc/RING finger domain, C3HC4 (zinc finger)"/>
    <property type="match status" value="1"/>
</dbReference>
<evidence type="ECO:0000256" key="8">
    <source>
        <dbReference type="ARBA" id="ARBA00023242"/>
    </source>
</evidence>
<feature type="transmembrane region" description="Helical" evidence="10">
    <location>
        <begin position="167"/>
        <end position="190"/>
    </location>
</feature>
<dbReference type="PROSITE" id="PS50089">
    <property type="entry name" value="ZF_RING_2"/>
    <property type="match status" value="1"/>
</dbReference>
<evidence type="ECO:0000313" key="12">
    <source>
        <dbReference type="EMBL" id="GHP01361.1"/>
    </source>
</evidence>
<keyword evidence="2" id="KW-0479">Metal-binding</keyword>
<evidence type="ECO:0000256" key="2">
    <source>
        <dbReference type="ARBA" id="ARBA00022723"/>
    </source>
</evidence>
<dbReference type="EMBL" id="BNJQ01000001">
    <property type="protein sequence ID" value="GHP01361.1"/>
    <property type="molecule type" value="Genomic_DNA"/>
</dbReference>
<feature type="domain" description="RING-type" evidence="11">
    <location>
        <begin position="16"/>
        <end position="58"/>
    </location>
</feature>
<dbReference type="GO" id="GO:0005634">
    <property type="term" value="C:nucleus"/>
    <property type="evidence" value="ECO:0007669"/>
    <property type="project" value="UniProtKB-SubCell"/>
</dbReference>
<keyword evidence="10" id="KW-0812">Transmembrane</keyword>
<dbReference type="InterPro" id="IPR013083">
    <property type="entry name" value="Znf_RING/FYVE/PHD"/>
</dbReference>
<keyword evidence="7" id="KW-0234">DNA repair</keyword>
<evidence type="ECO:0000256" key="9">
    <source>
        <dbReference type="PROSITE-ProRule" id="PRU00175"/>
    </source>
</evidence>
<dbReference type="PANTHER" id="PTHR13763">
    <property type="entry name" value="BREAST CANCER TYPE 1 SUSCEPTIBILITY PROTEIN BRCA1"/>
    <property type="match status" value="1"/>
</dbReference>
<dbReference type="InterPro" id="IPR017907">
    <property type="entry name" value="Znf_RING_CS"/>
</dbReference>
<protein>
    <submittedName>
        <fullName evidence="12">Breast cancer 1, early onset</fullName>
    </submittedName>
</protein>
<dbReference type="InterPro" id="IPR027370">
    <property type="entry name" value="Znf-RING_euk"/>
</dbReference>
<name>A0A830H6M6_9CHLO</name>
<keyword evidence="10" id="KW-1133">Transmembrane helix</keyword>
<feature type="transmembrane region" description="Helical" evidence="10">
    <location>
        <begin position="276"/>
        <end position="296"/>
    </location>
</feature>
<evidence type="ECO:0000256" key="3">
    <source>
        <dbReference type="ARBA" id="ARBA00022737"/>
    </source>
</evidence>
<dbReference type="SMART" id="SM00184">
    <property type="entry name" value="RING"/>
    <property type="match status" value="1"/>
</dbReference>
<accession>A0A830H6M6</accession>
<keyword evidence="3" id="KW-0677">Repeat</keyword>
<comment type="caution">
    <text evidence="12">The sequence shown here is derived from an EMBL/GenBank/DDBJ whole genome shotgun (WGS) entry which is preliminary data.</text>
</comment>
<evidence type="ECO:0000259" key="11">
    <source>
        <dbReference type="PROSITE" id="PS50089"/>
    </source>
</evidence>
<evidence type="ECO:0000256" key="5">
    <source>
        <dbReference type="ARBA" id="ARBA00022771"/>
    </source>
</evidence>
<keyword evidence="10" id="KW-0472">Membrane</keyword>
<dbReference type="GO" id="GO:0004842">
    <property type="term" value="F:ubiquitin-protein transferase activity"/>
    <property type="evidence" value="ECO:0007669"/>
    <property type="project" value="TreeGrafter"/>
</dbReference>
<reference evidence="12" key="1">
    <citation type="submission" date="2020-10" db="EMBL/GenBank/DDBJ databases">
        <title>Unveiling of a novel bifunctional photoreceptor, Dualchrome1, isolated from a cosmopolitan green alga.</title>
        <authorList>
            <person name="Suzuki S."/>
            <person name="Kawachi M."/>
        </authorList>
    </citation>
    <scope>NUCLEOTIDE SEQUENCE</scope>
    <source>
        <strain evidence="12">NIES 2893</strain>
    </source>
</reference>
<dbReference type="Proteomes" id="UP000660262">
    <property type="component" value="Unassembled WGS sequence"/>
</dbReference>
<dbReference type="PROSITE" id="PS00518">
    <property type="entry name" value="ZF_RING_1"/>
    <property type="match status" value="1"/>
</dbReference>
<evidence type="ECO:0000313" key="13">
    <source>
        <dbReference type="Proteomes" id="UP000660262"/>
    </source>
</evidence>
<dbReference type="GO" id="GO:0008270">
    <property type="term" value="F:zinc ion binding"/>
    <property type="evidence" value="ECO:0007669"/>
    <property type="project" value="UniProtKB-KW"/>
</dbReference>
<dbReference type="InterPro" id="IPR031099">
    <property type="entry name" value="BRCA1-associated"/>
</dbReference>
<dbReference type="SUPFAM" id="SSF103473">
    <property type="entry name" value="MFS general substrate transporter"/>
    <property type="match status" value="1"/>
</dbReference>
<keyword evidence="5 9" id="KW-0863">Zinc-finger</keyword>
<feature type="transmembrane region" description="Helical" evidence="10">
    <location>
        <begin position="347"/>
        <end position="367"/>
    </location>
</feature>
<dbReference type="GO" id="GO:0045944">
    <property type="term" value="P:positive regulation of transcription by RNA polymerase II"/>
    <property type="evidence" value="ECO:0007669"/>
    <property type="project" value="TreeGrafter"/>
</dbReference>
<evidence type="ECO:0000256" key="10">
    <source>
        <dbReference type="SAM" id="Phobius"/>
    </source>
</evidence>
<gene>
    <name evidence="12" type="ORF">PPROV_000011700</name>
</gene>
<feature type="transmembrane region" description="Helical" evidence="10">
    <location>
        <begin position="234"/>
        <end position="256"/>
    </location>
</feature>
<keyword evidence="6" id="KW-0862">Zinc</keyword>
<dbReference type="InterPro" id="IPR036259">
    <property type="entry name" value="MFS_trans_sf"/>
</dbReference>
<feature type="transmembrane region" description="Helical" evidence="10">
    <location>
        <begin position="316"/>
        <end position="335"/>
    </location>
</feature>
<comment type="subcellular location">
    <subcellularLocation>
        <location evidence="1">Nucleus</location>
    </subcellularLocation>
</comment>
<proteinExistence type="predicted"/>
<keyword evidence="8" id="KW-0539">Nucleus</keyword>
<dbReference type="InterPro" id="IPR001841">
    <property type="entry name" value="Znf_RING"/>
</dbReference>
<evidence type="ECO:0000256" key="6">
    <source>
        <dbReference type="ARBA" id="ARBA00022833"/>
    </source>
</evidence>
<evidence type="ECO:0000256" key="7">
    <source>
        <dbReference type="ARBA" id="ARBA00023204"/>
    </source>
</evidence>
<feature type="transmembrane region" description="Helical" evidence="10">
    <location>
        <begin position="210"/>
        <end position="227"/>
    </location>
</feature>
<sequence>MTVEAALEQLGVELKCPVCLSLLGTPCARLPCSHYFCKVCIDAVIANGGRDARCPCCKVPTGRRQVSNDEKIDRTVHLYKKLEWALDTQIYMSQQPGPAMFTQMPARMSRDEVASGVPSQASSTLSNESTLPLLAAEPSDELAGNPMRDSETRDSAKAARKCKLIDLGLALSLMFSVMVVGSEISFGSWVGSAAVHACDATPRVSGALGSTFWIAYTFGRMIFLGAATRGYSPWTALAMSYPSLLVGLGIGASMIFDAGGVWKSLHLPGDGCFPLYVGAALYGIGRSAGFISICAIVGKRKRHSASKSATAMEQALVGCAGSIGAAALPCLVGALGGQSGDMVGKSLIVFVMGATAIELISLTALVCHGIDVRENEA</sequence>